<evidence type="ECO:0000313" key="1">
    <source>
        <dbReference type="EMBL" id="MCP9763804.1"/>
    </source>
</evidence>
<dbReference type="AlphaFoldDB" id="A0AAE3H2D5"/>
<reference evidence="1 3" key="1">
    <citation type="submission" date="2018-11" db="EMBL/GenBank/DDBJ databases">
        <title>Novel bacteria species description.</title>
        <authorList>
            <person name="Han J.-H."/>
        </authorList>
    </citation>
    <scope>NUCLEOTIDE SEQUENCE [LARGE SCALE GENOMIC DNA]</scope>
    <source>
        <strain evidence="1 3">KCTC23259</strain>
    </source>
</reference>
<comment type="caution">
    <text evidence="1">The sequence shown here is derived from an EMBL/GenBank/DDBJ whole genome shotgun (WGS) entry which is preliminary data.</text>
</comment>
<organism evidence="1 3">
    <name type="scientific">Lacihabitans soyangensis</name>
    <dbReference type="NCBI Taxonomy" id="869394"/>
    <lineage>
        <taxon>Bacteria</taxon>
        <taxon>Pseudomonadati</taxon>
        <taxon>Bacteroidota</taxon>
        <taxon>Cytophagia</taxon>
        <taxon>Cytophagales</taxon>
        <taxon>Leadbetterellaceae</taxon>
        <taxon>Lacihabitans</taxon>
    </lineage>
</organism>
<sequence length="114" mass="13504">MNQDLIQLLLPEGLFEYFEVVKVEKVENSYNIYITELNLIPKEFDGQKLESKGYFEEETVRDFPLRGKACFLKIKRRKWLNHDTGKIVYRNWNLVASGTRMTSEFATFLKGAFR</sequence>
<dbReference type="EMBL" id="RJUF01000196">
    <property type="protein sequence ID" value="MCP9766196.1"/>
    <property type="molecule type" value="Genomic_DNA"/>
</dbReference>
<protein>
    <submittedName>
        <fullName evidence="1">Transposase</fullName>
    </submittedName>
</protein>
<evidence type="ECO:0000313" key="3">
    <source>
        <dbReference type="Proteomes" id="UP001204144"/>
    </source>
</evidence>
<gene>
    <name evidence="1" type="ORF">EGI31_12650</name>
    <name evidence="2" type="ORF">EGI31_24930</name>
</gene>
<dbReference type="EMBL" id="RJUF01000040">
    <property type="protein sequence ID" value="MCP9763804.1"/>
    <property type="molecule type" value="Genomic_DNA"/>
</dbReference>
<keyword evidence="3" id="KW-1185">Reference proteome</keyword>
<proteinExistence type="predicted"/>
<dbReference type="RefSeq" id="WP_255037573.1">
    <property type="nucleotide sequence ID" value="NZ_RJUF01000040.1"/>
</dbReference>
<name>A0AAE3H2D5_9BACT</name>
<dbReference type="Proteomes" id="UP001204144">
    <property type="component" value="Unassembled WGS sequence"/>
</dbReference>
<accession>A0AAE3H2D5</accession>
<evidence type="ECO:0000313" key="2">
    <source>
        <dbReference type="EMBL" id="MCP9766196.1"/>
    </source>
</evidence>